<protein>
    <submittedName>
        <fullName evidence="1">Uncharacterized protein</fullName>
    </submittedName>
</protein>
<dbReference type="RefSeq" id="YP_009838244.1">
    <property type="nucleotide sequence ID" value="NC_048709.1"/>
</dbReference>
<dbReference type="KEGG" id="vg:55608476"/>
<accession>A0A384ZRX9</accession>
<reference evidence="1 2" key="1">
    <citation type="submission" date="2018-05" db="EMBL/GenBank/DDBJ databases">
        <title>The genome of Vibrio coralliilyticus phage YC.</title>
        <authorList>
            <person name="Benler S."/>
        </authorList>
    </citation>
    <scope>NUCLEOTIDE SEQUENCE [LARGE SCALE GENOMIC DNA]</scope>
</reference>
<dbReference type="EMBL" id="MH375644">
    <property type="protein sequence ID" value="AXC34398.1"/>
    <property type="molecule type" value="Genomic_DNA"/>
</dbReference>
<evidence type="ECO:0000313" key="1">
    <source>
        <dbReference type="EMBL" id="AXC34398.1"/>
    </source>
</evidence>
<name>A0A384ZRX9_9CAUD</name>
<proteinExistence type="predicted"/>
<keyword evidence="2" id="KW-1185">Reference proteome</keyword>
<sequence>MINTAIKIQLGEATGKDVTFSITESVDLIPDGAKICYLATASMQRTVHYTESSSQVVVHYIGEAQQING</sequence>
<dbReference type="Proteomes" id="UP000260311">
    <property type="component" value="Segment"/>
</dbReference>
<evidence type="ECO:0000313" key="2">
    <source>
        <dbReference type="Proteomes" id="UP000260311"/>
    </source>
</evidence>
<dbReference type="GeneID" id="55608476"/>
<organism evidence="1 2">
    <name type="scientific">Vibrio phage YC</name>
    <dbReference type="NCBI Taxonomy" id="2267403"/>
    <lineage>
        <taxon>Viruses</taxon>
        <taxon>Duplodnaviria</taxon>
        <taxon>Heunggongvirae</taxon>
        <taxon>Uroviricota</taxon>
        <taxon>Caudoviricetes</taxon>
        <taxon>Pantevenvirales</taxon>
        <taxon>Ackermannviridae</taxon>
        <taxon>Campanilevirus</taxon>
        <taxon>Campanilevirus YC</taxon>
    </lineage>
</organism>